<feature type="compositionally biased region" description="Polar residues" evidence="1">
    <location>
        <begin position="554"/>
        <end position="573"/>
    </location>
</feature>
<comment type="caution">
    <text evidence="2">The sequence shown here is derived from an EMBL/GenBank/DDBJ whole genome shotgun (WGS) entry which is preliminary data.</text>
</comment>
<evidence type="ECO:0000313" key="3">
    <source>
        <dbReference type="Proteomes" id="UP000019487"/>
    </source>
</evidence>
<dbReference type="AlphaFoldDB" id="W9CJF5"/>
<name>W9CJF5_SCLBF</name>
<organism evidence="2 3">
    <name type="scientific">Sclerotinia borealis (strain F-4128)</name>
    <dbReference type="NCBI Taxonomy" id="1432307"/>
    <lineage>
        <taxon>Eukaryota</taxon>
        <taxon>Fungi</taxon>
        <taxon>Dikarya</taxon>
        <taxon>Ascomycota</taxon>
        <taxon>Pezizomycotina</taxon>
        <taxon>Leotiomycetes</taxon>
        <taxon>Helotiales</taxon>
        <taxon>Sclerotiniaceae</taxon>
        <taxon>Sclerotinia</taxon>
    </lineage>
</organism>
<evidence type="ECO:0008006" key="4">
    <source>
        <dbReference type="Google" id="ProtNLM"/>
    </source>
</evidence>
<feature type="compositionally biased region" description="Polar residues" evidence="1">
    <location>
        <begin position="66"/>
        <end position="78"/>
    </location>
</feature>
<dbReference type="STRING" id="1432307.W9CJF5"/>
<feature type="region of interest" description="Disordered" evidence="1">
    <location>
        <begin position="37"/>
        <end position="120"/>
    </location>
</feature>
<dbReference type="InterPro" id="IPR014752">
    <property type="entry name" value="Arrestin-like_C"/>
</dbReference>
<feature type="region of interest" description="Disordered" evidence="1">
    <location>
        <begin position="554"/>
        <end position="578"/>
    </location>
</feature>
<feature type="compositionally biased region" description="Polar residues" evidence="1">
    <location>
        <begin position="37"/>
        <end position="46"/>
    </location>
</feature>
<dbReference type="Pfam" id="PF08737">
    <property type="entry name" value="Rgp1"/>
    <property type="match status" value="1"/>
</dbReference>
<feature type="compositionally biased region" description="Low complexity" evidence="1">
    <location>
        <begin position="211"/>
        <end position="223"/>
    </location>
</feature>
<dbReference type="Proteomes" id="UP000019487">
    <property type="component" value="Unassembled WGS sequence"/>
</dbReference>
<dbReference type="Gene3D" id="2.60.40.640">
    <property type="match status" value="1"/>
</dbReference>
<dbReference type="PANTHER" id="PTHR12507">
    <property type="entry name" value="REDUCED GROWTH PHENOTYPE 1 RGP1, YEAST -RELATED"/>
    <property type="match status" value="1"/>
</dbReference>
<keyword evidence="3" id="KW-1185">Reference proteome</keyword>
<sequence length="833" mass="90341">MSTLQSNIRVFIQWKEQTVFAGEDIECQITFKNVATTPASSKSSLHPSGPNGYLQSPERHRRPPSQIKNSTLSPQSGVPNRGDHRSSLSLTVPPESVHSKQLEQWSRGTSRPGRGVEGHKRSVSIISMGASESAIEEVANHGSLAERPGRGGRAHGRSASLQIVPRRNGVNGGPMTAPLNSRIPPHPSPLMGSSFPPNSSVPHSTPRRHTGTSTAPGTPAPGAHFARRKDSTPLAPAFRFPATTFPLVDSRRNSHVEDDGANHKLHDCNRLLSPRSRDTVPPISDHIAPAPIARILSPSSMGGTPRSSGEFYTLSNNSTETLASEYLPQPSNRMPPYSGHHIKRSSNLAPGGSHRPPETLMMGYAQIHGSFVLDPSLIIQAPFEEVKRKGAIGGQGGGVIGVESNKRDSGLLRTFGWGSLGESLGGLLGGGELSSMKDMRGRVNSRSVPLLSTPQSILFVDLKLAPGESRSYKYSFKLPRGLPPSHRGKAIKISYKLVIGTQRPGGAKEQQVKSVEIPFRLLGSVNSHGELLGHDLMLPYILLRDQARIQTINTQSDESLSSTPKKLSVNTQKSQKHNDSNLGDFLAYVDELITKPRRNSNFNLLSPTEDIGSRRQSIIEEPATAKEAIDMAILRSNIATESQQSANRFEIARGGKRVAVVMLARPAYRLGETITAAIEFTDAEIPCYAVHAALETSEKVDPSIALRSEASIFRVTRRVHVSHSESTLFARRIVFAPTIPVTATPEFITSGVSLDWRIRIEFVTPRLATVDNEVIDLSHELLEEYTNDERGVVYAAVQGLECESFEVAVPIRVYGALAGTTENGESETMGLVV</sequence>
<feature type="region of interest" description="Disordered" evidence="1">
    <location>
        <begin position="327"/>
        <end position="355"/>
    </location>
</feature>
<reference evidence="2 3" key="1">
    <citation type="journal article" date="2014" name="Genome Announc.">
        <title>Draft genome sequence of Sclerotinia borealis, a psychrophilic plant pathogenic fungus.</title>
        <authorList>
            <person name="Mardanov A.V."/>
            <person name="Beletsky A.V."/>
            <person name="Kadnikov V.V."/>
            <person name="Ignatov A.N."/>
            <person name="Ravin N.V."/>
        </authorList>
    </citation>
    <scope>NUCLEOTIDE SEQUENCE [LARGE SCALE GENOMIC DNA]</scope>
    <source>
        <strain evidence="3">F-4157</strain>
    </source>
</reference>
<gene>
    <name evidence="2" type="ORF">SBOR_3616</name>
</gene>
<proteinExistence type="predicted"/>
<dbReference type="InterPro" id="IPR014848">
    <property type="entry name" value="Rgp1"/>
</dbReference>
<protein>
    <recommendedName>
        <fullName evidence="4">Rgp1-domain-containing protein</fullName>
    </recommendedName>
</protein>
<feature type="region of interest" description="Disordered" evidence="1">
    <location>
        <begin position="144"/>
        <end position="228"/>
    </location>
</feature>
<dbReference type="EMBL" id="AYSA01000158">
    <property type="protein sequence ID" value="ESZ95996.1"/>
    <property type="molecule type" value="Genomic_DNA"/>
</dbReference>
<accession>W9CJF5</accession>
<evidence type="ECO:0000256" key="1">
    <source>
        <dbReference type="SAM" id="MobiDB-lite"/>
    </source>
</evidence>
<evidence type="ECO:0000313" key="2">
    <source>
        <dbReference type="EMBL" id="ESZ95996.1"/>
    </source>
</evidence>
<dbReference type="OrthoDB" id="1918at2759"/>
<dbReference type="HOGENOM" id="CLU_005862_0_0_1"/>